<feature type="non-terminal residue" evidence="4">
    <location>
        <position position="1"/>
    </location>
</feature>
<dbReference type="SUPFAM" id="SSF52200">
    <property type="entry name" value="Toll/Interleukin receptor TIR domain"/>
    <property type="match status" value="1"/>
</dbReference>
<dbReference type="AlphaFoldDB" id="A0AAE0F861"/>
<feature type="compositionally biased region" description="Low complexity" evidence="2">
    <location>
        <begin position="793"/>
        <end position="802"/>
    </location>
</feature>
<dbReference type="Pfam" id="PF13676">
    <property type="entry name" value="TIR_2"/>
    <property type="match status" value="1"/>
</dbReference>
<evidence type="ECO:0000256" key="1">
    <source>
        <dbReference type="SAM" id="Coils"/>
    </source>
</evidence>
<gene>
    <name evidence="4" type="ORF">CYMTET_35959</name>
</gene>
<feature type="region of interest" description="Disordered" evidence="2">
    <location>
        <begin position="793"/>
        <end position="832"/>
    </location>
</feature>
<proteinExistence type="predicted"/>
<comment type="caution">
    <text evidence="4">The sequence shown here is derived from an EMBL/GenBank/DDBJ whole genome shotgun (WGS) entry which is preliminary data.</text>
</comment>
<feature type="compositionally biased region" description="Low complexity" evidence="2">
    <location>
        <begin position="819"/>
        <end position="828"/>
    </location>
</feature>
<sequence>VESYRKWCLDLNDSAQPLNSSRDRLCTYVMLVLTRLGKSASVVQKVNKHMKQEYTKRAQKLEEVKQGVTKQLEAAARLLEGPGVAGEKLQELERKKTYDSDEVIEYVLEQQDLYKELCPTYAALPTEDQHSIRRVFGTRFQLAQLKQGEIPPVSFKHLLEDLRSQDLLMLQRYLYLTIFFITCRGCKTRGALVPSVRTSVLSVFTASAHRLLRILKECIEARESPSLPTQVLPDDTEHQFQRMYMQFLEEDFREKHMDLNGITVWTKLSQKHKLAAMRILAMTRHTYTNLLQLMSVIQEPPYTHLVDQLSGQDTGKSQIMLMYCPDLVRLTLERDPTDVQGQTIVWLLESLAHIFRRAKEALGAHPHKVQWQGRGLFVVALSQLIWEIRARGEGWKGGKQLHHLVDRCSVRVLNRTCTEGQLELMPMDVDDLGCLQAIVTHLNQTLEQQQDKLDSLLLVETSKVLKIMLSCEDDLKAQIVQRDISVWVPALEVLKRSVSAQVKRNFLEGSSGDLCEASSLCQRNDDGNLLPSNSAIWTEQFSFIQEGKEVLRKAGAQAVVEKLLATDLAAPIEANPSEIQPGMDSSMPLPDPDADYENEVKKTAQGLLHNLDPAYYQQSCSRLHTAQADSGGMAPSSTGKGSHIMLSYSWGNKRSNGNFVHQEKMGQLYNTLTAQGFTVWWDVKNMGANILDGMVQAIDDACVVIIGFSQEYFKSANCRKEAEYTSNSPHVMNNIIWLRMDPSYRATGWLKMLQGNARYIDFYDKRTIESSWPDVLSQCHNFAKVPPVPSTSASAAVVSKPAQMEEDQTEPDQHKWSEQPEAAPSASANNTDSDALEARIQKLEDFHKSLDKIAQVLEKSHDAIAATAGTPGGQHENTSARSVHVSCTCTIS</sequence>
<dbReference type="PANTHER" id="PTHR46270">
    <property type="entry name" value="ARMADILLO-TYPE FOLD-RELATED"/>
    <property type="match status" value="1"/>
</dbReference>
<evidence type="ECO:0000313" key="5">
    <source>
        <dbReference type="Proteomes" id="UP001190700"/>
    </source>
</evidence>
<dbReference type="Gene3D" id="3.40.50.10140">
    <property type="entry name" value="Toll/interleukin-1 receptor homology (TIR) domain"/>
    <property type="match status" value="1"/>
</dbReference>
<evidence type="ECO:0000256" key="2">
    <source>
        <dbReference type="SAM" id="MobiDB-lite"/>
    </source>
</evidence>
<dbReference type="GO" id="GO:0007165">
    <property type="term" value="P:signal transduction"/>
    <property type="evidence" value="ECO:0007669"/>
    <property type="project" value="InterPro"/>
</dbReference>
<dbReference type="EMBL" id="LGRX02023149">
    <property type="protein sequence ID" value="KAK3254835.1"/>
    <property type="molecule type" value="Genomic_DNA"/>
</dbReference>
<reference evidence="4 5" key="1">
    <citation type="journal article" date="2015" name="Genome Biol. Evol.">
        <title>Comparative Genomics of a Bacterivorous Green Alga Reveals Evolutionary Causalities and Consequences of Phago-Mixotrophic Mode of Nutrition.</title>
        <authorList>
            <person name="Burns J.A."/>
            <person name="Paasch A."/>
            <person name="Narechania A."/>
            <person name="Kim E."/>
        </authorList>
    </citation>
    <scope>NUCLEOTIDE SEQUENCE [LARGE SCALE GENOMIC DNA]</scope>
    <source>
        <strain evidence="4 5">PLY_AMNH</strain>
    </source>
</reference>
<organism evidence="4 5">
    <name type="scientific">Cymbomonas tetramitiformis</name>
    <dbReference type="NCBI Taxonomy" id="36881"/>
    <lineage>
        <taxon>Eukaryota</taxon>
        <taxon>Viridiplantae</taxon>
        <taxon>Chlorophyta</taxon>
        <taxon>Pyramimonadophyceae</taxon>
        <taxon>Pyramimonadales</taxon>
        <taxon>Pyramimonadaceae</taxon>
        <taxon>Cymbomonas</taxon>
    </lineage>
</organism>
<dbReference type="InterPro" id="IPR000157">
    <property type="entry name" value="TIR_dom"/>
</dbReference>
<dbReference type="PANTHER" id="PTHR46270:SF2">
    <property type="entry name" value="TIR DOMAIN-CONTAINING PROTEIN"/>
    <property type="match status" value="1"/>
</dbReference>
<name>A0AAE0F861_9CHLO</name>
<evidence type="ECO:0000313" key="4">
    <source>
        <dbReference type="EMBL" id="KAK3254835.1"/>
    </source>
</evidence>
<dbReference type="InterPro" id="IPR035897">
    <property type="entry name" value="Toll_tir_struct_dom_sf"/>
</dbReference>
<dbReference type="Proteomes" id="UP001190700">
    <property type="component" value="Unassembled WGS sequence"/>
</dbReference>
<feature type="coiled-coil region" evidence="1">
    <location>
        <begin position="51"/>
        <end position="78"/>
    </location>
</feature>
<protein>
    <recommendedName>
        <fullName evidence="3">TIR domain-containing protein</fullName>
    </recommendedName>
</protein>
<accession>A0AAE0F861</accession>
<evidence type="ECO:0000259" key="3">
    <source>
        <dbReference type="Pfam" id="PF13676"/>
    </source>
</evidence>
<keyword evidence="5" id="KW-1185">Reference proteome</keyword>
<feature type="domain" description="TIR" evidence="3">
    <location>
        <begin position="644"/>
        <end position="765"/>
    </location>
</feature>
<keyword evidence="1" id="KW-0175">Coiled coil</keyword>